<organism evidence="1 2">
    <name type="scientific">Thermodesulfatator autotrophicus</name>
    <dbReference type="NCBI Taxonomy" id="1795632"/>
    <lineage>
        <taxon>Bacteria</taxon>
        <taxon>Pseudomonadati</taxon>
        <taxon>Thermodesulfobacteriota</taxon>
        <taxon>Thermodesulfobacteria</taxon>
        <taxon>Thermodesulfobacteriales</taxon>
        <taxon>Thermodesulfatatoraceae</taxon>
        <taxon>Thermodesulfatator</taxon>
    </lineage>
</organism>
<proteinExistence type="predicted"/>
<name>A0A177E411_9BACT</name>
<dbReference type="STRING" id="1795632.TH606_10945"/>
<dbReference type="AlphaFoldDB" id="A0A177E411"/>
<reference evidence="1 2" key="1">
    <citation type="submission" date="2016-02" db="EMBL/GenBank/DDBJ databases">
        <title>Draft genome sequence of Thermodesulfatator sp. S606.</title>
        <authorList>
            <person name="Lai Q."/>
            <person name="Cao J."/>
            <person name="Dupont S."/>
            <person name="Shao Z."/>
            <person name="Jebbar M."/>
            <person name="Alain K."/>
        </authorList>
    </citation>
    <scope>NUCLEOTIDE SEQUENCE [LARGE SCALE GENOMIC DNA]</scope>
    <source>
        <strain evidence="1 2">S606</strain>
    </source>
</reference>
<dbReference type="RefSeq" id="WP_068544000.1">
    <property type="nucleotide sequence ID" value="NZ_LSFI01000089.1"/>
</dbReference>
<dbReference type="Proteomes" id="UP000076964">
    <property type="component" value="Unassembled WGS sequence"/>
</dbReference>
<protein>
    <submittedName>
        <fullName evidence="1">Uncharacterized protein</fullName>
    </submittedName>
</protein>
<comment type="caution">
    <text evidence="1">The sequence shown here is derived from an EMBL/GenBank/DDBJ whole genome shotgun (WGS) entry which is preliminary data.</text>
</comment>
<sequence>MNKVILGLVILLTMAANGIALEISPPPHGCHKGTVCELRLKGNDELVNVRPDEGLKAFPKTFVLHGNRRVLLACEKTGTHRVKVCYTSEPKAEKNRNGIVRSVLCVSFKLQCD</sequence>
<gene>
    <name evidence="1" type="ORF">TH606_10945</name>
</gene>
<keyword evidence="2" id="KW-1185">Reference proteome</keyword>
<dbReference type="EMBL" id="LSFI01000089">
    <property type="protein sequence ID" value="OAG26697.1"/>
    <property type="molecule type" value="Genomic_DNA"/>
</dbReference>
<evidence type="ECO:0000313" key="1">
    <source>
        <dbReference type="EMBL" id="OAG26697.1"/>
    </source>
</evidence>
<evidence type="ECO:0000313" key="2">
    <source>
        <dbReference type="Proteomes" id="UP000076964"/>
    </source>
</evidence>
<accession>A0A177E411</accession>